<comment type="similarity">
    <text evidence="2 5">Belongs to the CMC family.</text>
</comment>
<gene>
    <name evidence="6" type="ORF">STAS_05087</name>
</gene>
<dbReference type="PANTHER" id="PTHR22977">
    <property type="entry name" value="COX ASSEMBLY MITOCHONDRIAL PROTEIN"/>
    <property type="match status" value="1"/>
</dbReference>
<evidence type="ECO:0000256" key="5">
    <source>
        <dbReference type="RuleBase" id="RU364104"/>
    </source>
</evidence>
<dbReference type="EMBL" id="BKCP01003447">
    <property type="protein sequence ID" value="GER29239.1"/>
    <property type="molecule type" value="Genomic_DNA"/>
</dbReference>
<keyword evidence="7" id="KW-1185">Reference proteome</keyword>
<dbReference type="AlphaFoldDB" id="A0A5A7P8Z1"/>
<reference evidence="7" key="1">
    <citation type="journal article" date="2019" name="Curr. Biol.">
        <title>Genome Sequence of Striga asiatica Provides Insight into the Evolution of Plant Parasitism.</title>
        <authorList>
            <person name="Yoshida S."/>
            <person name="Kim S."/>
            <person name="Wafula E.K."/>
            <person name="Tanskanen J."/>
            <person name="Kim Y.M."/>
            <person name="Honaas L."/>
            <person name="Yang Z."/>
            <person name="Spallek T."/>
            <person name="Conn C.E."/>
            <person name="Ichihashi Y."/>
            <person name="Cheong K."/>
            <person name="Cui S."/>
            <person name="Der J.P."/>
            <person name="Gundlach H."/>
            <person name="Jiao Y."/>
            <person name="Hori C."/>
            <person name="Ishida J.K."/>
            <person name="Kasahara H."/>
            <person name="Kiba T."/>
            <person name="Kim M.S."/>
            <person name="Koo N."/>
            <person name="Laohavisit A."/>
            <person name="Lee Y.H."/>
            <person name="Lumba S."/>
            <person name="McCourt P."/>
            <person name="Mortimer J.C."/>
            <person name="Mutuku J.M."/>
            <person name="Nomura T."/>
            <person name="Sasaki-Sekimoto Y."/>
            <person name="Seto Y."/>
            <person name="Wang Y."/>
            <person name="Wakatake T."/>
            <person name="Sakakibara H."/>
            <person name="Demura T."/>
            <person name="Yamaguchi S."/>
            <person name="Yoneyama K."/>
            <person name="Manabe R.I."/>
            <person name="Nelson D.C."/>
            <person name="Schulman A.H."/>
            <person name="Timko M.P."/>
            <person name="dePamphilis C.W."/>
            <person name="Choi D."/>
            <person name="Shirasu K."/>
        </authorList>
    </citation>
    <scope>NUCLEOTIDE SEQUENCE [LARGE SCALE GENOMIC DNA]</scope>
    <source>
        <strain evidence="7">cv. UVA1</strain>
    </source>
</reference>
<name>A0A5A7P8Z1_STRAF</name>
<sequence>MILSGNLSSGHSQSFEDLRQDARPFSTSVLYELWRLPEFAAAASDDGGFQLMPEQMAVVFTGQSFLVKFVNGFIVLPCEIFIALDSNSAAALVCFNIIKEFQQCHIDHPLGKFFGQCTDLKIKLDRCFREEKAIKRKANFEESKRLKERLKAQRKENLEMKEEKNFAQG</sequence>
<keyword evidence="3 5" id="KW-0496">Mitochondrion</keyword>
<dbReference type="InterPro" id="IPR013892">
    <property type="entry name" value="Cyt_c_biogenesis_Cmc1-like"/>
</dbReference>
<accession>A0A5A7P8Z1</accession>
<dbReference type="PANTHER" id="PTHR22977:SF1">
    <property type="entry name" value="COX ASSEMBLY MITOCHONDRIAL PROTEIN 2 HOMOLOG"/>
    <property type="match status" value="1"/>
</dbReference>
<organism evidence="6 7">
    <name type="scientific">Striga asiatica</name>
    <name type="common">Asiatic witchweed</name>
    <name type="synonym">Buchnera asiatica</name>
    <dbReference type="NCBI Taxonomy" id="4170"/>
    <lineage>
        <taxon>Eukaryota</taxon>
        <taxon>Viridiplantae</taxon>
        <taxon>Streptophyta</taxon>
        <taxon>Embryophyta</taxon>
        <taxon>Tracheophyta</taxon>
        <taxon>Spermatophyta</taxon>
        <taxon>Magnoliopsida</taxon>
        <taxon>eudicotyledons</taxon>
        <taxon>Gunneridae</taxon>
        <taxon>Pentapetalae</taxon>
        <taxon>asterids</taxon>
        <taxon>lamiids</taxon>
        <taxon>Lamiales</taxon>
        <taxon>Orobanchaceae</taxon>
        <taxon>Buchnereae</taxon>
        <taxon>Striga</taxon>
    </lineage>
</organism>
<evidence type="ECO:0000256" key="4">
    <source>
        <dbReference type="ARBA" id="ARBA00023157"/>
    </source>
</evidence>
<evidence type="ECO:0000313" key="7">
    <source>
        <dbReference type="Proteomes" id="UP000325081"/>
    </source>
</evidence>
<dbReference type="OrthoDB" id="532630at2759"/>
<dbReference type="Proteomes" id="UP000325081">
    <property type="component" value="Unassembled WGS sequence"/>
</dbReference>
<dbReference type="GO" id="GO:0008233">
    <property type="term" value="F:peptidase activity"/>
    <property type="evidence" value="ECO:0007669"/>
    <property type="project" value="UniProtKB-KW"/>
</dbReference>
<dbReference type="GO" id="GO:0005739">
    <property type="term" value="C:mitochondrion"/>
    <property type="evidence" value="ECO:0007669"/>
    <property type="project" value="UniProtKB-SubCell"/>
</dbReference>
<keyword evidence="6" id="KW-0645">Protease</keyword>
<keyword evidence="6" id="KW-0378">Hydrolase</keyword>
<evidence type="ECO:0000313" key="6">
    <source>
        <dbReference type="EMBL" id="GER29239.1"/>
    </source>
</evidence>
<keyword evidence="4" id="KW-1015">Disulfide bond</keyword>
<protein>
    <recommendedName>
        <fullName evidence="5">COX assembly mitochondrial protein</fullName>
    </recommendedName>
</protein>
<dbReference type="Pfam" id="PF08583">
    <property type="entry name" value="Cmc1"/>
    <property type="match status" value="1"/>
</dbReference>
<evidence type="ECO:0000256" key="1">
    <source>
        <dbReference type="ARBA" id="ARBA00004173"/>
    </source>
</evidence>
<comment type="subcellular location">
    <subcellularLocation>
        <location evidence="1 5">Mitochondrion</location>
    </subcellularLocation>
</comment>
<evidence type="ECO:0000256" key="3">
    <source>
        <dbReference type="ARBA" id="ARBA00023128"/>
    </source>
</evidence>
<evidence type="ECO:0000256" key="2">
    <source>
        <dbReference type="ARBA" id="ARBA00007347"/>
    </source>
</evidence>
<comment type="caution">
    <text evidence="6">The sequence shown here is derived from an EMBL/GenBank/DDBJ whole genome shotgun (WGS) entry which is preliminary data.</text>
</comment>
<dbReference type="GO" id="GO:0006508">
    <property type="term" value="P:proteolysis"/>
    <property type="evidence" value="ECO:0007669"/>
    <property type="project" value="UniProtKB-KW"/>
</dbReference>
<proteinExistence type="inferred from homology"/>